<proteinExistence type="predicted"/>
<accession>A0A853PUH0</accession>
<evidence type="ECO:0000313" key="2">
    <source>
        <dbReference type="Proteomes" id="UP000093197"/>
    </source>
</evidence>
<comment type="caution">
    <text evidence="1">The sequence shown here is derived from an EMBL/GenBank/DDBJ whole genome shotgun (WGS) entry which is preliminary data.</text>
</comment>
<organism evidence="1 2">
    <name type="scientific">Bacteroides fragilis</name>
    <dbReference type="NCBI Taxonomy" id="817"/>
    <lineage>
        <taxon>Bacteria</taxon>
        <taxon>Pseudomonadati</taxon>
        <taxon>Bacteroidota</taxon>
        <taxon>Bacteroidia</taxon>
        <taxon>Bacteroidales</taxon>
        <taxon>Bacteroidaceae</taxon>
        <taxon>Bacteroides</taxon>
    </lineage>
</organism>
<name>A0A853PUH0_BACFG</name>
<dbReference type="EMBL" id="LIDT01000024">
    <property type="protein sequence ID" value="OCR31502.1"/>
    <property type="molecule type" value="Genomic_DNA"/>
</dbReference>
<protein>
    <submittedName>
        <fullName evidence="1">Uncharacterized protein</fullName>
    </submittedName>
</protein>
<reference evidence="1 2" key="1">
    <citation type="journal article" date="2016" name="PLoS ONE">
        <title>Genomic Diversity of Enterotoxigenic Strains of Bacteroides fragilis.</title>
        <authorList>
            <person name="Pierce J.V."/>
            <person name="Bernstein H.D."/>
        </authorList>
    </citation>
    <scope>NUCLEOTIDE SEQUENCE [LARGE SCALE GENOMIC DNA]</scope>
    <source>
        <strain evidence="1 2">20793-3</strain>
    </source>
</reference>
<evidence type="ECO:0000313" key="1">
    <source>
        <dbReference type="EMBL" id="OCR31502.1"/>
    </source>
</evidence>
<gene>
    <name evidence="1" type="ORF">AC094_22740</name>
</gene>
<dbReference type="AlphaFoldDB" id="A0A853PUH0"/>
<sequence length="42" mass="4632">MNIPKQVMPAIVSTTAILLRTDERNANIAPVNQRQIEATANK</sequence>
<dbReference type="Proteomes" id="UP000093197">
    <property type="component" value="Unassembled WGS sequence"/>
</dbReference>